<protein>
    <submittedName>
        <fullName evidence="4">Copine domain-containing protein</fullName>
    </submittedName>
</protein>
<reference evidence="2 3" key="2">
    <citation type="submission" date="2018-11" db="EMBL/GenBank/DDBJ databases">
        <authorList>
            <consortium name="Pathogen Informatics"/>
        </authorList>
    </citation>
    <scope>NUCLEOTIDE SEQUENCE [LARGE SCALE GENOMIC DNA]</scope>
    <source>
        <strain evidence="2 3">Egypt</strain>
    </source>
</reference>
<feature type="region of interest" description="Disordered" evidence="1">
    <location>
        <begin position="64"/>
        <end position="91"/>
    </location>
</feature>
<dbReference type="EMBL" id="UZAN01042945">
    <property type="protein sequence ID" value="VDP77187.1"/>
    <property type="molecule type" value="Genomic_DNA"/>
</dbReference>
<dbReference type="WBParaSite" id="ECPE_0000603301-mRNA-1">
    <property type="protein sequence ID" value="ECPE_0000603301-mRNA-1"/>
    <property type="gene ID" value="ECPE_0000603301"/>
</dbReference>
<evidence type="ECO:0000313" key="4">
    <source>
        <dbReference type="WBParaSite" id="ECPE_0000603301-mRNA-1"/>
    </source>
</evidence>
<name>A0A183AGD5_9TREM</name>
<feature type="compositionally biased region" description="Gly residues" evidence="1">
    <location>
        <begin position="75"/>
        <end position="91"/>
    </location>
</feature>
<gene>
    <name evidence="2" type="ORF">ECPE_LOCUS6020</name>
</gene>
<keyword evidence="3" id="KW-1185">Reference proteome</keyword>
<evidence type="ECO:0000313" key="3">
    <source>
        <dbReference type="Proteomes" id="UP000272942"/>
    </source>
</evidence>
<proteinExistence type="predicted"/>
<dbReference type="Proteomes" id="UP000272942">
    <property type="component" value="Unassembled WGS sequence"/>
</dbReference>
<reference evidence="4" key="1">
    <citation type="submission" date="2016-06" db="UniProtKB">
        <authorList>
            <consortium name="WormBaseParasite"/>
        </authorList>
    </citation>
    <scope>IDENTIFICATION</scope>
</reference>
<evidence type="ECO:0000256" key="1">
    <source>
        <dbReference type="SAM" id="MobiDB-lite"/>
    </source>
</evidence>
<sequence>MLSLGIPSRAQIFERKHSQNPPVAYRQHREARAAVRHGIPLLTTIRRGLGPVVPVAVAGRNLPDGRQGALADGGPDSGLGLFGRGGGGGGG</sequence>
<evidence type="ECO:0000313" key="2">
    <source>
        <dbReference type="EMBL" id="VDP77187.1"/>
    </source>
</evidence>
<dbReference type="AlphaFoldDB" id="A0A183AGD5"/>
<organism evidence="4">
    <name type="scientific">Echinostoma caproni</name>
    <dbReference type="NCBI Taxonomy" id="27848"/>
    <lineage>
        <taxon>Eukaryota</taxon>
        <taxon>Metazoa</taxon>
        <taxon>Spiralia</taxon>
        <taxon>Lophotrochozoa</taxon>
        <taxon>Platyhelminthes</taxon>
        <taxon>Trematoda</taxon>
        <taxon>Digenea</taxon>
        <taxon>Plagiorchiida</taxon>
        <taxon>Echinostomata</taxon>
        <taxon>Echinostomatoidea</taxon>
        <taxon>Echinostomatidae</taxon>
        <taxon>Echinostoma</taxon>
    </lineage>
</organism>
<accession>A0A183AGD5</accession>